<evidence type="ECO:0000256" key="1">
    <source>
        <dbReference type="ARBA" id="ARBA00001933"/>
    </source>
</evidence>
<evidence type="ECO:0000256" key="4">
    <source>
        <dbReference type="HAMAP-Rule" id="MF_00423"/>
    </source>
</evidence>
<feature type="domain" description="L-seryl-tRNA selenium transferase N-terminal" evidence="6">
    <location>
        <begin position="10"/>
        <end position="46"/>
    </location>
</feature>
<keyword evidence="3 4" id="KW-0663">Pyridoxal phosphate</keyword>
<sequence length="474" mass="53502">MAQKNLFTLIPKVDELLDKENIRELLTYMPRKIVVDSIREEIDLLRTCIKNKEVTEEEIIERIEVIEDLIKHRSKDKDAYKLRRVVNGTGVVIHTNLGRSLINEEIMNNIKEIAINYSNLEYDLEKGTRGSRYSHLEDIIIEITGGEAAMVVNNNAAAVLLVLSTLAKGKEVIVSRGELIEIGGSFRVPEVMEQSGASLVDVGTTNKTHLWDFENAINENTAALLKVHTSNYRILGFTSSVDSEELYQLKTKYNIPLVEDLGSGVLIDLSKYGLEYEPTVQESLKNGVDVVTFSGDKLLGGPQAGIIVGKRKYIEAMKKNPLTRAFRVDKFTISALEATLRYYLDEAVAVKQIPTLNMLTMGIEEIENKANKLLRKITDNIKDENFKVDVENNYSEVGGGSLPLEKLPTKCIVITLDNLSTQEFENNLRKYETPIITRLYKDRVYIDLRTVNEEEFSTIVNGLRFTLSKVKGVH</sequence>
<reference evidence="7 8" key="1">
    <citation type="submission" date="2021-06" db="EMBL/GenBank/DDBJ databases">
        <authorList>
            <person name="Sun Q."/>
            <person name="Li D."/>
        </authorList>
    </citation>
    <scope>NUCLEOTIDE SEQUENCE [LARGE SCALE GENOMIC DNA]</scope>
    <source>
        <strain evidence="7 8">MSJ-40</strain>
    </source>
</reference>
<dbReference type="RefSeq" id="WP_216521928.1">
    <property type="nucleotide sequence ID" value="NZ_JAHLPM010000023.1"/>
</dbReference>
<dbReference type="GO" id="GO:0004125">
    <property type="term" value="F:L-seryl-tRNA(Sec) selenium transferase activity"/>
    <property type="evidence" value="ECO:0007669"/>
    <property type="project" value="UniProtKB-EC"/>
</dbReference>
<name>A0ABS6ECU6_9FIRM</name>
<evidence type="ECO:0000259" key="6">
    <source>
        <dbReference type="Pfam" id="PF12390"/>
    </source>
</evidence>
<dbReference type="PANTHER" id="PTHR32328:SF0">
    <property type="entry name" value="L-SERYL-TRNA(SEC) SELENIUM TRANSFERASE"/>
    <property type="match status" value="1"/>
</dbReference>
<comment type="similarity">
    <text evidence="4">Belongs to the SelA family.</text>
</comment>
<proteinExistence type="inferred from homology"/>
<dbReference type="Proteomes" id="UP000749471">
    <property type="component" value="Unassembled WGS sequence"/>
</dbReference>
<gene>
    <name evidence="4 7" type="primary">selA</name>
    <name evidence="7" type="ORF">KQI42_18505</name>
</gene>
<keyword evidence="5" id="KW-0175">Coiled coil</keyword>
<feature type="coiled-coil region" evidence="5">
    <location>
        <begin position="356"/>
        <end position="383"/>
    </location>
</feature>
<keyword evidence="4" id="KW-0711">Selenium</keyword>
<evidence type="ECO:0000313" key="8">
    <source>
        <dbReference type="Proteomes" id="UP000749471"/>
    </source>
</evidence>
<comment type="subcellular location">
    <subcellularLocation>
        <location evidence="4">Cytoplasm</location>
    </subcellularLocation>
</comment>
<comment type="cofactor">
    <cofactor evidence="1 4">
        <name>pyridoxal 5'-phosphate</name>
        <dbReference type="ChEBI" id="CHEBI:597326"/>
    </cofactor>
</comment>
<comment type="caution">
    <text evidence="7">The sequence shown here is derived from an EMBL/GenBank/DDBJ whole genome shotgun (WGS) entry which is preliminary data.</text>
</comment>
<keyword evidence="2 4" id="KW-0808">Transferase</keyword>
<keyword evidence="4" id="KW-0648">Protein biosynthesis</keyword>
<evidence type="ECO:0000256" key="2">
    <source>
        <dbReference type="ARBA" id="ARBA00022679"/>
    </source>
</evidence>
<dbReference type="EC" id="2.9.1.1" evidence="4"/>
<evidence type="ECO:0000256" key="3">
    <source>
        <dbReference type="ARBA" id="ARBA00022898"/>
    </source>
</evidence>
<dbReference type="InterPro" id="IPR025862">
    <property type="entry name" value="SelA_trans_N_dom"/>
</dbReference>
<dbReference type="HAMAP" id="MF_00423">
    <property type="entry name" value="SelA"/>
    <property type="match status" value="1"/>
</dbReference>
<feature type="modified residue" description="N6-(pyridoxal phosphate)lysine" evidence="4">
    <location>
        <position position="297"/>
    </location>
</feature>
<comment type="pathway">
    <text evidence="4">Aminoacyl-tRNA biosynthesis; selenocysteinyl-tRNA(Sec) biosynthesis; selenocysteinyl-tRNA(Sec) from L-seryl-tRNA(Sec) (bacterial route): step 1/1.</text>
</comment>
<dbReference type="PANTHER" id="PTHR32328">
    <property type="entry name" value="L-SERYL-TRNA(SEC) SELENIUM TRANSFERASE"/>
    <property type="match status" value="1"/>
</dbReference>
<dbReference type="Pfam" id="PF03841">
    <property type="entry name" value="SelA"/>
    <property type="match status" value="1"/>
</dbReference>
<dbReference type="Pfam" id="PF12390">
    <property type="entry name" value="Se-cys_synth_N"/>
    <property type="match status" value="1"/>
</dbReference>
<protein>
    <recommendedName>
        <fullName evidence="4">L-seryl-tRNA(Sec) selenium transferase</fullName>
        <ecNumber evidence="4">2.9.1.1</ecNumber>
    </recommendedName>
    <alternativeName>
        <fullName evidence="4">Selenocysteine synthase</fullName>
        <shortName evidence="4">Sec synthase</shortName>
    </alternativeName>
    <alternativeName>
        <fullName evidence="4">Selenocysteinyl-tRNA(Sec) synthase</fullName>
    </alternativeName>
</protein>
<dbReference type="NCBIfam" id="TIGR00474">
    <property type="entry name" value="selA"/>
    <property type="match status" value="1"/>
</dbReference>
<comment type="function">
    <text evidence="4">Converts seryl-tRNA(Sec) to selenocysteinyl-tRNA(Sec) required for selenoprotein biosynthesis.</text>
</comment>
<comment type="catalytic activity">
    <reaction evidence="4">
        <text>L-seryl-tRNA(Sec) + selenophosphate + H(+) = L-selenocysteinyl-tRNA(Sec) + phosphate</text>
        <dbReference type="Rhea" id="RHEA:22728"/>
        <dbReference type="Rhea" id="RHEA-COMP:9742"/>
        <dbReference type="Rhea" id="RHEA-COMP:9743"/>
        <dbReference type="ChEBI" id="CHEBI:15378"/>
        <dbReference type="ChEBI" id="CHEBI:16144"/>
        <dbReference type="ChEBI" id="CHEBI:43474"/>
        <dbReference type="ChEBI" id="CHEBI:78533"/>
        <dbReference type="ChEBI" id="CHEBI:78573"/>
        <dbReference type="EC" id="2.9.1.1"/>
    </reaction>
</comment>
<dbReference type="InterPro" id="IPR018319">
    <property type="entry name" value="SelA-like"/>
</dbReference>
<keyword evidence="4" id="KW-0963">Cytoplasm</keyword>
<dbReference type="InterPro" id="IPR004534">
    <property type="entry name" value="SelA_trans"/>
</dbReference>
<organism evidence="7 8">
    <name type="scientific">Tissierella simiarum</name>
    <dbReference type="NCBI Taxonomy" id="2841534"/>
    <lineage>
        <taxon>Bacteria</taxon>
        <taxon>Bacillati</taxon>
        <taxon>Bacillota</taxon>
        <taxon>Tissierellia</taxon>
        <taxon>Tissierellales</taxon>
        <taxon>Tissierellaceae</taxon>
        <taxon>Tissierella</taxon>
    </lineage>
</organism>
<dbReference type="EMBL" id="JAHLPM010000023">
    <property type="protein sequence ID" value="MBU5440003.1"/>
    <property type="molecule type" value="Genomic_DNA"/>
</dbReference>
<evidence type="ECO:0000256" key="5">
    <source>
        <dbReference type="SAM" id="Coils"/>
    </source>
</evidence>
<evidence type="ECO:0000313" key="7">
    <source>
        <dbReference type="EMBL" id="MBU5440003.1"/>
    </source>
</evidence>
<accession>A0ABS6ECU6</accession>
<keyword evidence="8" id="KW-1185">Reference proteome</keyword>